<dbReference type="HOGENOM" id="CLU_059603_1_0_1"/>
<dbReference type="KEGG" id="ppa:PAS_chr3_1058"/>
<dbReference type="EMBL" id="FN392321">
    <property type="protein sequence ID" value="CAY71120.1"/>
    <property type="molecule type" value="Genomic_DNA"/>
</dbReference>
<keyword evidence="2" id="KW-1133">Transmembrane helix</keyword>
<evidence type="ECO:0000256" key="1">
    <source>
        <dbReference type="SAM" id="MobiDB-lite"/>
    </source>
</evidence>
<dbReference type="InterPro" id="IPR009571">
    <property type="entry name" value="SUR7/Rim9-like_fungi"/>
</dbReference>
<dbReference type="Pfam" id="PF06687">
    <property type="entry name" value="SUR7"/>
    <property type="match status" value="1"/>
</dbReference>
<dbReference type="PANTHER" id="PTHR36414">
    <property type="entry name" value="PROTEIN SUR7"/>
    <property type="match status" value="1"/>
</dbReference>
<evidence type="ECO:0000313" key="3">
    <source>
        <dbReference type="EMBL" id="CAY71120.1"/>
    </source>
</evidence>
<accession>C4R6D4</accession>
<dbReference type="PANTHER" id="PTHR36414:SF1">
    <property type="entry name" value="PROTEIN SUR7"/>
    <property type="match status" value="1"/>
</dbReference>
<dbReference type="Gene3D" id="1.20.140.150">
    <property type="match status" value="1"/>
</dbReference>
<evidence type="ECO:0000313" key="4">
    <source>
        <dbReference type="Proteomes" id="UP000000314"/>
    </source>
</evidence>
<dbReference type="GO" id="GO:0031505">
    <property type="term" value="P:fungal-type cell wall organization"/>
    <property type="evidence" value="ECO:0007669"/>
    <property type="project" value="TreeGrafter"/>
</dbReference>
<keyword evidence="2" id="KW-0812">Transmembrane</keyword>
<dbReference type="GO" id="GO:0005938">
    <property type="term" value="C:cell cortex"/>
    <property type="evidence" value="ECO:0007669"/>
    <property type="project" value="TreeGrafter"/>
</dbReference>
<organism evidence="3 4">
    <name type="scientific">Komagataella phaffii (strain GS115 / ATCC 20864)</name>
    <name type="common">Yeast</name>
    <name type="synonym">Pichia pastoris</name>
    <dbReference type="NCBI Taxonomy" id="644223"/>
    <lineage>
        <taxon>Eukaryota</taxon>
        <taxon>Fungi</taxon>
        <taxon>Dikarya</taxon>
        <taxon>Ascomycota</taxon>
        <taxon>Saccharomycotina</taxon>
        <taxon>Pichiomycetes</taxon>
        <taxon>Pichiales</taxon>
        <taxon>Pichiaceae</taxon>
        <taxon>Komagataella</taxon>
    </lineage>
</organism>
<keyword evidence="2" id="KW-0472">Membrane</keyword>
<gene>
    <name evidence="3" type="ordered locus">PAS_chr3_1058</name>
</gene>
<reference evidence="3 4" key="1">
    <citation type="journal article" date="2009" name="Nat. Biotechnol.">
        <title>Genome sequence of the recombinant protein production host Pichia pastoris.</title>
        <authorList>
            <person name="De Schutter K."/>
            <person name="Lin Y.C."/>
            <person name="Tiels P."/>
            <person name="Van Hecke A."/>
            <person name="Glinka S."/>
            <person name="Weber-Lehmann J."/>
            <person name="Rouze P."/>
            <person name="Van de Peer Y."/>
            <person name="Callewaert N."/>
        </authorList>
    </citation>
    <scope>NUCLEOTIDE SEQUENCE [LARGE SCALE GENOMIC DNA]</scope>
    <source>
        <strain evidence="4">GS115 / ATCC 20864</strain>
    </source>
</reference>
<feature type="transmembrane region" description="Helical" evidence="2">
    <location>
        <begin position="144"/>
        <end position="169"/>
    </location>
</feature>
<name>C4R6D4_KOMPG</name>
<dbReference type="GO" id="GO:0032185">
    <property type="term" value="P:septin cytoskeleton organization"/>
    <property type="evidence" value="ECO:0007669"/>
    <property type="project" value="TreeGrafter"/>
</dbReference>
<feature type="transmembrane region" description="Helical" evidence="2">
    <location>
        <begin position="115"/>
        <end position="137"/>
    </location>
</feature>
<dbReference type="STRING" id="644223.C4R6D4"/>
<dbReference type="GO" id="GO:0030866">
    <property type="term" value="P:cortical actin cytoskeleton organization"/>
    <property type="evidence" value="ECO:0007669"/>
    <property type="project" value="TreeGrafter"/>
</dbReference>
<dbReference type="OMA" id="AYQSHKE"/>
<dbReference type="eggNOG" id="ENOG502RKFF">
    <property type="taxonomic scope" value="Eukaryota"/>
</dbReference>
<proteinExistence type="predicted"/>
<dbReference type="GO" id="GO:0005886">
    <property type="term" value="C:plasma membrane"/>
    <property type="evidence" value="ECO:0007669"/>
    <property type="project" value="InterPro"/>
</dbReference>
<evidence type="ECO:0000256" key="2">
    <source>
        <dbReference type="SAM" id="Phobius"/>
    </source>
</evidence>
<dbReference type="GO" id="GO:0006897">
    <property type="term" value="P:endocytosis"/>
    <property type="evidence" value="ECO:0007669"/>
    <property type="project" value="TreeGrafter"/>
</dbReference>
<feature type="compositionally biased region" description="Polar residues" evidence="1">
    <location>
        <begin position="222"/>
        <end position="231"/>
    </location>
</feature>
<dbReference type="GeneID" id="8200019"/>
<dbReference type="AlphaFoldDB" id="C4R6D4"/>
<dbReference type="RefSeq" id="XP_002493299.1">
    <property type="nucleotide sequence ID" value="XM_002493254.1"/>
</dbReference>
<dbReference type="Proteomes" id="UP000000314">
    <property type="component" value="Chromosome 3"/>
</dbReference>
<dbReference type="GO" id="GO:0045121">
    <property type="term" value="C:membrane raft"/>
    <property type="evidence" value="ECO:0007669"/>
    <property type="project" value="TreeGrafter"/>
</dbReference>
<dbReference type="InParanoid" id="C4R6D4"/>
<keyword evidence="4" id="KW-1185">Reference proteome</keyword>
<feature type="region of interest" description="Disordered" evidence="1">
    <location>
        <begin position="222"/>
        <end position="275"/>
    </location>
</feature>
<dbReference type="FunCoup" id="C4R6D4">
    <property type="interactions" value="61"/>
</dbReference>
<protein>
    <submittedName>
        <fullName evidence="3">Integral membrane protein</fullName>
    </submittedName>
</protein>
<feature type="transmembrane region" description="Helical" evidence="2">
    <location>
        <begin position="189"/>
        <end position="211"/>
    </location>
</feature>
<sequence>MVLVGLLTRLVPLVLLAGTVLLLVFVVLSGGTDHYPFDRFYWLEVRTTDFETPFDLARWTYWGLCENVDGRNRDCVTGPAYPISPEDNFEGDENLNSDFISNRDTYFFLSRFGNVFLLLGLIFSGVSFILTFLSSVLKSARVTLALFLFLATLFTAGGAALMTAVVVLARNHFDGVETQISANQLGCTWGAVAAIFLTVAILSTSSVTTAYRRHKEALASQQNYEQQQGIPPNTGAPVVGTQQDIGDLDSQSPPPLAGEPTAPTQNESGIRFFKIRHNKKVTTADDESL</sequence>
<dbReference type="OrthoDB" id="5419460at2759"/>